<accession>A0A238BWE7</accession>
<reference evidence="2 3" key="1">
    <citation type="submission" date="2015-12" db="EMBL/GenBank/DDBJ databases">
        <title>Draft genome of the nematode, Onchocerca flexuosa.</title>
        <authorList>
            <person name="Mitreva M."/>
        </authorList>
    </citation>
    <scope>NUCLEOTIDE SEQUENCE [LARGE SCALE GENOMIC DNA]</scope>
    <source>
        <strain evidence="2">Red Deer</strain>
    </source>
</reference>
<keyword evidence="1" id="KW-0812">Transmembrane</keyword>
<keyword evidence="1" id="KW-0472">Membrane</keyword>
<keyword evidence="1" id="KW-1133">Transmembrane helix</keyword>
<dbReference type="Proteomes" id="UP000242913">
    <property type="component" value="Unassembled WGS sequence"/>
</dbReference>
<organism evidence="2 3">
    <name type="scientific">Onchocerca flexuosa</name>
    <dbReference type="NCBI Taxonomy" id="387005"/>
    <lineage>
        <taxon>Eukaryota</taxon>
        <taxon>Metazoa</taxon>
        <taxon>Ecdysozoa</taxon>
        <taxon>Nematoda</taxon>
        <taxon>Chromadorea</taxon>
        <taxon>Rhabditida</taxon>
        <taxon>Spirurina</taxon>
        <taxon>Spiruromorpha</taxon>
        <taxon>Filarioidea</taxon>
        <taxon>Onchocercidae</taxon>
        <taxon>Onchocerca</taxon>
    </lineage>
</organism>
<dbReference type="AlphaFoldDB" id="A0A238BWE7"/>
<sequence>MRFETILVKIVYKYNSALLSLCVVSVEYFLWPFSFSGNSFLRNLIIIIHSRSTFQVYHTLVKQKLLFAVR</sequence>
<protein>
    <submittedName>
        <fullName evidence="2">Uncharacterized protein</fullName>
    </submittedName>
</protein>
<proteinExistence type="predicted"/>
<name>A0A238BWE7_9BILA</name>
<evidence type="ECO:0000256" key="1">
    <source>
        <dbReference type="SAM" id="Phobius"/>
    </source>
</evidence>
<keyword evidence="3" id="KW-1185">Reference proteome</keyword>
<feature type="transmembrane region" description="Helical" evidence="1">
    <location>
        <begin position="12"/>
        <end position="31"/>
    </location>
</feature>
<gene>
    <name evidence="2" type="ORF">X798_03341</name>
</gene>
<evidence type="ECO:0000313" key="3">
    <source>
        <dbReference type="Proteomes" id="UP000242913"/>
    </source>
</evidence>
<dbReference type="EMBL" id="KZ269992">
    <property type="protein sequence ID" value="OZC09647.1"/>
    <property type="molecule type" value="Genomic_DNA"/>
</dbReference>
<evidence type="ECO:0000313" key="2">
    <source>
        <dbReference type="EMBL" id="OZC09647.1"/>
    </source>
</evidence>